<sequence>MVLAEVDAVPGAEIVPSSLSSSASPHGFSLDSPMIGTVDGLSDYSLVETQDMTKSILTTTTNINPDMVTFATPLSAFLSLEPTLLYCPSPWPDDLQASPKRQFLWNYFLHSLQMNALCLDLEDMPDFQDPFIATIPQMALRNATLREAALCFSAFQYTALHGHWDLNRTMGAAWRKAYEGLRAQLAIRQAADGWSFLSMISACCLLYWCAADQGEDCLRLATKLAMEFLQQQQVEPTIPRTYQDVILTGFRWTMIATLCSLKPPSRLLNDKMIDAVEMGHHEVDANHSPAFANWISHPLYAFSPRLVNPLLRMGHLADMQLLRHKDKIHGSNDSTTDQFEHELLAVEETLLRAREADLMATIAPGCFTNPSSVASLNEAMHAASFILFYTRFRGLPFTAPVIRRQVRTVVSEISKIHEDSRVSYAIVFPLFIAACEAVDQEDRRIIENRLRVPRGLFVDRGNTTAALRHIWEIRDLQPSLLWPDWVSKGMNILVSAH</sequence>
<dbReference type="GO" id="GO:0045944">
    <property type="term" value="P:positive regulation of transcription by RNA polymerase II"/>
    <property type="evidence" value="ECO:0007669"/>
    <property type="project" value="TreeGrafter"/>
</dbReference>
<evidence type="ECO:0000256" key="1">
    <source>
        <dbReference type="ARBA" id="ARBA00004123"/>
    </source>
</evidence>
<dbReference type="InParanoid" id="W3XNN1"/>
<dbReference type="HOGENOM" id="CLU_033175_0_0_1"/>
<dbReference type="PANTHER" id="PTHR37534:SF7">
    <property type="entry name" value="TRANSCRIPTIONAL ACTIVATOR PROTEIN UGA3"/>
    <property type="match status" value="1"/>
</dbReference>
<dbReference type="OrthoDB" id="5229455at2759"/>
<protein>
    <recommendedName>
        <fullName evidence="5">Transcription factor domain-containing protein</fullName>
    </recommendedName>
</protein>
<organism evidence="3 4">
    <name type="scientific">Pestalotiopsis fici (strain W106-1 / CGMCC3.15140)</name>
    <dbReference type="NCBI Taxonomy" id="1229662"/>
    <lineage>
        <taxon>Eukaryota</taxon>
        <taxon>Fungi</taxon>
        <taxon>Dikarya</taxon>
        <taxon>Ascomycota</taxon>
        <taxon>Pezizomycotina</taxon>
        <taxon>Sordariomycetes</taxon>
        <taxon>Xylariomycetidae</taxon>
        <taxon>Amphisphaeriales</taxon>
        <taxon>Sporocadaceae</taxon>
        <taxon>Pestalotiopsis</taxon>
    </lineage>
</organism>
<proteinExistence type="predicted"/>
<dbReference type="OMA" id="ANWISHP"/>
<dbReference type="GO" id="GO:0003700">
    <property type="term" value="F:DNA-binding transcription factor activity"/>
    <property type="evidence" value="ECO:0007669"/>
    <property type="project" value="TreeGrafter"/>
</dbReference>
<evidence type="ECO:0000313" key="3">
    <source>
        <dbReference type="EMBL" id="ETS87663.1"/>
    </source>
</evidence>
<comment type="subcellular location">
    <subcellularLocation>
        <location evidence="1">Nucleus</location>
    </subcellularLocation>
</comment>
<dbReference type="eggNOG" id="ENOG502SJ9I">
    <property type="taxonomic scope" value="Eukaryota"/>
</dbReference>
<evidence type="ECO:0000313" key="4">
    <source>
        <dbReference type="Proteomes" id="UP000030651"/>
    </source>
</evidence>
<dbReference type="GeneID" id="19266504"/>
<dbReference type="Pfam" id="PF11951">
    <property type="entry name" value="Fungal_trans_2"/>
    <property type="match status" value="1"/>
</dbReference>
<dbReference type="GO" id="GO:0000976">
    <property type="term" value="F:transcription cis-regulatory region binding"/>
    <property type="evidence" value="ECO:0007669"/>
    <property type="project" value="TreeGrafter"/>
</dbReference>
<evidence type="ECO:0008006" key="5">
    <source>
        <dbReference type="Google" id="ProtNLM"/>
    </source>
</evidence>
<dbReference type="InterPro" id="IPR021858">
    <property type="entry name" value="Fun_TF"/>
</dbReference>
<dbReference type="GO" id="GO:0005634">
    <property type="term" value="C:nucleus"/>
    <property type="evidence" value="ECO:0007669"/>
    <property type="project" value="UniProtKB-SubCell"/>
</dbReference>
<name>W3XNN1_PESFW</name>
<dbReference type="Proteomes" id="UP000030651">
    <property type="component" value="Unassembled WGS sequence"/>
</dbReference>
<dbReference type="PANTHER" id="PTHR37534">
    <property type="entry name" value="TRANSCRIPTIONAL ACTIVATOR PROTEIN UGA3"/>
    <property type="match status" value="1"/>
</dbReference>
<reference evidence="4" key="1">
    <citation type="journal article" date="2015" name="BMC Genomics">
        <title>Genomic and transcriptomic analysis of the endophytic fungus Pestalotiopsis fici reveals its lifestyle and high potential for synthesis of natural products.</title>
        <authorList>
            <person name="Wang X."/>
            <person name="Zhang X."/>
            <person name="Liu L."/>
            <person name="Xiang M."/>
            <person name="Wang W."/>
            <person name="Sun X."/>
            <person name="Che Y."/>
            <person name="Guo L."/>
            <person name="Liu G."/>
            <person name="Guo L."/>
            <person name="Wang C."/>
            <person name="Yin W.B."/>
            <person name="Stadler M."/>
            <person name="Zhang X."/>
            <person name="Liu X."/>
        </authorList>
    </citation>
    <scope>NUCLEOTIDE SEQUENCE [LARGE SCALE GENOMIC DNA]</scope>
    <source>
        <strain evidence="4">W106-1 / CGMCC3.15140</strain>
    </source>
</reference>
<dbReference type="EMBL" id="KI912109">
    <property type="protein sequence ID" value="ETS87663.1"/>
    <property type="molecule type" value="Genomic_DNA"/>
</dbReference>
<evidence type="ECO:0000256" key="2">
    <source>
        <dbReference type="ARBA" id="ARBA00023242"/>
    </source>
</evidence>
<accession>W3XNN1</accession>
<dbReference type="AlphaFoldDB" id="W3XNN1"/>
<keyword evidence="2" id="KW-0539">Nucleus</keyword>
<dbReference type="KEGG" id="pfy:PFICI_01491"/>
<gene>
    <name evidence="3" type="ORF">PFICI_01491</name>
</gene>
<keyword evidence="4" id="KW-1185">Reference proteome</keyword>
<dbReference type="RefSeq" id="XP_007828263.1">
    <property type="nucleotide sequence ID" value="XM_007830072.1"/>
</dbReference>